<proteinExistence type="inferred from homology"/>
<sequence>MEAAIPKLNSLINVDQLREGALEIIRIIRPNWPENKLKYKIFTDGITNRLIGVYIDNIQELILIRVYGENTDLFIDRNLEFRNMRTMYKAGLSAPIYCTFVNGICYGFTPGKVLDQTMIRDLNISALIAENMARMHTLKPFIHKSNCKDNYVQESKSCLFSGLRKYLVLTTDVFSPKISNIQRSKHIYNPEKIGFEVAFLENELVKLKSPIVFCHNDLLLKNIIYDETKNKVTFIDFEYSDYNYQAFDIANHFCEFCGVDEFDPSLYPNKEFQTTWLKTYLSKWHSLNGINLTLSELERQVNQMLETIDKFSLAAHLYWGLWALVQAINSTIDFDFLSFALKRLEEYYKRKNELFIVQNRNHNRGY</sequence>
<dbReference type="GO" id="GO:0005737">
    <property type="term" value="C:cytoplasm"/>
    <property type="evidence" value="ECO:0007669"/>
    <property type="project" value="TreeGrafter"/>
</dbReference>
<dbReference type="AlphaFoldDB" id="A0A9Q0MHI5"/>
<dbReference type="PANTHER" id="PTHR22603">
    <property type="entry name" value="CHOLINE/ETHANOALAMINE KINASE"/>
    <property type="match status" value="1"/>
</dbReference>
<dbReference type="Proteomes" id="UP001142055">
    <property type="component" value="Chromosome 1"/>
</dbReference>
<evidence type="ECO:0000256" key="6">
    <source>
        <dbReference type="SAM" id="Coils"/>
    </source>
</evidence>
<evidence type="ECO:0000256" key="1">
    <source>
        <dbReference type="ARBA" id="ARBA00023209"/>
    </source>
</evidence>
<name>A0A9Q0MHI5_BLOTA</name>
<dbReference type="SUPFAM" id="SSF56112">
    <property type="entry name" value="Protein kinase-like (PK-like)"/>
    <property type="match status" value="1"/>
</dbReference>
<dbReference type="PANTHER" id="PTHR22603:SF66">
    <property type="entry name" value="ETHANOLAMINE KINASE"/>
    <property type="match status" value="1"/>
</dbReference>
<dbReference type="OrthoDB" id="10267235at2759"/>
<dbReference type="CDD" id="cd05157">
    <property type="entry name" value="ETNK_euk"/>
    <property type="match status" value="1"/>
</dbReference>
<accession>A0A9Q0MHI5</accession>
<evidence type="ECO:0000313" key="8">
    <source>
        <dbReference type="Proteomes" id="UP001142055"/>
    </source>
</evidence>
<keyword evidence="1" id="KW-0444">Lipid biosynthesis</keyword>
<dbReference type="EMBL" id="JAPWDV010000001">
    <property type="protein sequence ID" value="KAJ6224567.1"/>
    <property type="molecule type" value="Genomic_DNA"/>
</dbReference>
<comment type="caution">
    <text evidence="7">The sequence shown here is derived from an EMBL/GenBank/DDBJ whole genome shotgun (WGS) entry which is preliminary data.</text>
</comment>
<dbReference type="OMA" id="DQASNIR"/>
<dbReference type="GO" id="GO:0006646">
    <property type="term" value="P:phosphatidylethanolamine biosynthetic process"/>
    <property type="evidence" value="ECO:0007669"/>
    <property type="project" value="TreeGrafter"/>
</dbReference>
<evidence type="ECO:0000256" key="3">
    <source>
        <dbReference type="ARBA" id="ARBA00037883"/>
    </source>
</evidence>
<dbReference type="Pfam" id="PF01633">
    <property type="entry name" value="Choline_kinase"/>
    <property type="match status" value="1"/>
</dbReference>
<keyword evidence="2" id="KW-1208">Phospholipid metabolism</keyword>
<keyword evidence="1" id="KW-0443">Lipid metabolism</keyword>
<keyword evidence="6" id="KW-0175">Coiled coil</keyword>
<evidence type="ECO:0000256" key="2">
    <source>
        <dbReference type="ARBA" id="ARBA00023264"/>
    </source>
</evidence>
<evidence type="ECO:0000256" key="4">
    <source>
        <dbReference type="ARBA" id="ARBA00038211"/>
    </source>
</evidence>
<protein>
    <recommendedName>
        <fullName evidence="5">ethanolamine kinase</fullName>
        <ecNumber evidence="5">2.7.1.82</ecNumber>
    </recommendedName>
</protein>
<dbReference type="Gene3D" id="3.30.200.20">
    <property type="entry name" value="Phosphorylase Kinase, domain 1"/>
    <property type="match status" value="1"/>
</dbReference>
<dbReference type="GO" id="GO:0004305">
    <property type="term" value="F:ethanolamine kinase activity"/>
    <property type="evidence" value="ECO:0007669"/>
    <property type="project" value="UniProtKB-EC"/>
</dbReference>
<keyword evidence="1" id="KW-0594">Phospholipid biosynthesis</keyword>
<comment type="pathway">
    <text evidence="3">Phospholipid metabolism; phosphatidylethanolamine biosynthesis; phosphatidylethanolamine from ethanolamine: step 1/3.</text>
</comment>
<comment type="similarity">
    <text evidence="4">Belongs to the choline/ethanolamine kinase family.</text>
</comment>
<organism evidence="7 8">
    <name type="scientific">Blomia tropicalis</name>
    <name type="common">Mite</name>
    <dbReference type="NCBI Taxonomy" id="40697"/>
    <lineage>
        <taxon>Eukaryota</taxon>
        <taxon>Metazoa</taxon>
        <taxon>Ecdysozoa</taxon>
        <taxon>Arthropoda</taxon>
        <taxon>Chelicerata</taxon>
        <taxon>Arachnida</taxon>
        <taxon>Acari</taxon>
        <taxon>Acariformes</taxon>
        <taxon>Sarcoptiformes</taxon>
        <taxon>Astigmata</taxon>
        <taxon>Glycyphagoidea</taxon>
        <taxon>Echimyopodidae</taxon>
        <taxon>Blomia</taxon>
    </lineage>
</organism>
<reference evidence="7" key="1">
    <citation type="submission" date="2022-12" db="EMBL/GenBank/DDBJ databases">
        <title>Genome assemblies of Blomia tropicalis.</title>
        <authorList>
            <person name="Cui Y."/>
        </authorList>
    </citation>
    <scope>NUCLEOTIDE SEQUENCE</scope>
    <source>
        <tissue evidence="7">Adult mites</tissue>
    </source>
</reference>
<evidence type="ECO:0000313" key="7">
    <source>
        <dbReference type="EMBL" id="KAJ6224567.1"/>
    </source>
</evidence>
<keyword evidence="8" id="KW-1185">Reference proteome</keyword>
<gene>
    <name evidence="7" type="ORF">RDWZM_003112</name>
</gene>
<evidence type="ECO:0000256" key="5">
    <source>
        <dbReference type="ARBA" id="ARBA00038874"/>
    </source>
</evidence>
<feature type="coiled-coil region" evidence="6">
    <location>
        <begin position="287"/>
        <end position="314"/>
    </location>
</feature>
<dbReference type="EC" id="2.7.1.82" evidence="5"/>
<dbReference type="Gene3D" id="3.90.1200.10">
    <property type="match status" value="1"/>
</dbReference>
<dbReference type="InterPro" id="IPR011009">
    <property type="entry name" value="Kinase-like_dom_sf"/>
</dbReference>